<dbReference type="EMBL" id="FMXM01000067">
    <property type="protein sequence ID" value="SDA99891.1"/>
    <property type="molecule type" value="Genomic_DNA"/>
</dbReference>
<organism evidence="2 3">
    <name type="scientific">Mesorhizobium qingshengii</name>
    <dbReference type="NCBI Taxonomy" id="1165689"/>
    <lineage>
        <taxon>Bacteria</taxon>
        <taxon>Pseudomonadati</taxon>
        <taxon>Pseudomonadota</taxon>
        <taxon>Alphaproteobacteria</taxon>
        <taxon>Hyphomicrobiales</taxon>
        <taxon>Phyllobacteriaceae</taxon>
        <taxon>Mesorhizobium</taxon>
    </lineage>
</organism>
<evidence type="ECO:0000313" key="3">
    <source>
        <dbReference type="Proteomes" id="UP000198588"/>
    </source>
</evidence>
<proteinExistence type="predicted"/>
<protein>
    <recommendedName>
        <fullName evidence="1">HTH IS408-type domain-containing protein</fullName>
    </recommendedName>
</protein>
<dbReference type="PROSITE" id="PS50532">
    <property type="entry name" value="HTH_IS408"/>
    <property type="match status" value="1"/>
</dbReference>
<name>A0A1G5ZYU5_9HYPH</name>
<feature type="domain" description="HTH IS408-type" evidence="1">
    <location>
        <begin position="4"/>
        <end position="86"/>
    </location>
</feature>
<dbReference type="STRING" id="1165689.SAMN02927914_06769"/>
<dbReference type="InterPro" id="IPR017895">
    <property type="entry name" value="HTH_IS408/IS1162_type"/>
</dbReference>
<dbReference type="Proteomes" id="UP000198588">
    <property type="component" value="Unassembled WGS sequence"/>
</dbReference>
<gene>
    <name evidence="2" type="ORF">SAMN02927914_06769</name>
</gene>
<accession>A0A1G5ZYU5</accession>
<evidence type="ECO:0000313" key="2">
    <source>
        <dbReference type="EMBL" id="SDA99891.1"/>
    </source>
</evidence>
<dbReference type="AlphaFoldDB" id="A0A1G5ZYU5"/>
<evidence type="ECO:0000259" key="1">
    <source>
        <dbReference type="PROSITE" id="PS50532"/>
    </source>
</evidence>
<sequence length="125" mass="14244">MRRVREILRYRFEEGLGHKAISYRVGAAPSTVRETLRRAEAAGLAWPLGDEITDAVLEAALYKANGTKTGHRRSVEPDWACVHRELKRKHVTLQIIWDEYIERHPDVTVTAVVVIFTEAGHPTCR</sequence>
<reference evidence="2 3" key="1">
    <citation type="submission" date="2016-10" db="EMBL/GenBank/DDBJ databases">
        <authorList>
            <person name="de Groot N.N."/>
        </authorList>
    </citation>
    <scope>NUCLEOTIDE SEQUENCE [LARGE SCALE GENOMIC DNA]</scope>
    <source>
        <strain evidence="2 3">CGMCC 1.12097</strain>
    </source>
</reference>